<sequence>MIIPIRRAPGNNGAAEFMMIELNGELLRPQSLPVDGGGDNRKRRLEFGSVKFEKDVSQVACSAHSVLSFHPPPCNITLSSETIVLT</sequence>
<evidence type="ECO:0000313" key="2">
    <source>
        <dbReference type="Proteomes" id="UP000266841"/>
    </source>
</evidence>
<accession>K0TMC8</accession>
<reference evidence="1 2" key="1">
    <citation type="journal article" date="2012" name="Genome Biol.">
        <title>Genome and low-iron response of an oceanic diatom adapted to chronic iron limitation.</title>
        <authorList>
            <person name="Lommer M."/>
            <person name="Specht M."/>
            <person name="Roy A.S."/>
            <person name="Kraemer L."/>
            <person name="Andreson R."/>
            <person name="Gutowska M.A."/>
            <person name="Wolf J."/>
            <person name="Bergner S.V."/>
            <person name="Schilhabel M.B."/>
            <person name="Klostermeier U.C."/>
            <person name="Beiko R.G."/>
            <person name="Rosenstiel P."/>
            <person name="Hippler M."/>
            <person name="Laroche J."/>
        </authorList>
    </citation>
    <scope>NUCLEOTIDE SEQUENCE [LARGE SCALE GENOMIC DNA]</scope>
    <source>
        <strain evidence="1 2">CCMP1005</strain>
    </source>
</reference>
<gene>
    <name evidence="1" type="ORF">THAOC_02167</name>
</gene>
<name>K0TMC8_THAOC</name>
<protein>
    <submittedName>
        <fullName evidence="1">Uncharacterized protein</fullName>
    </submittedName>
</protein>
<dbReference type="Proteomes" id="UP000266841">
    <property type="component" value="Unassembled WGS sequence"/>
</dbReference>
<evidence type="ECO:0000313" key="1">
    <source>
        <dbReference type="EMBL" id="EJK76091.1"/>
    </source>
</evidence>
<keyword evidence="2" id="KW-1185">Reference proteome</keyword>
<organism evidence="1 2">
    <name type="scientific">Thalassiosira oceanica</name>
    <name type="common">Marine diatom</name>
    <dbReference type="NCBI Taxonomy" id="159749"/>
    <lineage>
        <taxon>Eukaryota</taxon>
        <taxon>Sar</taxon>
        <taxon>Stramenopiles</taxon>
        <taxon>Ochrophyta</taxon>
        <taxon>Bacillariophyta</taxon>
        <taxon>Coscinodiscophyceae</taxon>
        <taxon>Thalassiosirophycidae</taxon>
        <taxon>Thalassiosirales</taxon>
        <taxon>Thalassiosiraceae</taxon>
        <taxon>Thalassiosira</taxon>
    </lineage>
</organism>
<dbReference type="EMBL" id="AGNL01002540">
    <property type="protein sequence ID" value="EJK76091.1"/>
    <property type="molecule type" value="Genomic_DNA"/>
</dbReference>
<comment type="caution">
    <text evidence="1">The sequence shown here is derived from an EMBL/GenBank/DDBJ whole genome shotgun (WGS) entry which is preliminary data.</text>
</comment>
<proteinExistence type="predicted"/>
<dbReference type="AlphaFoldDB" id="K0TMC8"/>